<comment type="caution">
    <text evidence="2">The sequence shown here is derived from an EMBL/GenBank/DDBJ whole genome shotgun (WGS) entry which is preliminary data.</text>
</comment>
<dbReference type="Proteomes" id="UP001148018">
    <property type="component" value="Unassembled WGS sequence"/>
</dbReference>
<protein>
    <submittedName>
        <fullName evidence="2">Uncharacterized protein</fullName>
    </submittedName>
</protein>
<feature type="region of interest" description="Disordered" evidence="1">
    <location>
        <begin position="164"/>
        <end position="191"/>
    </location>
</feature>
<accession>A0A9Q0I6F9</accession>
<feature type="compositionally biased region" description="Low complexity" evidence="1">
    <location>
        <begin position="70"/>
        <end position="85"/>
    </location>
</feature>
<dbReference type="OrthoDB" id="9973968at2759"/>
<organism evidence="2 3">
    <name type="scientific">Muraenolepis orangiensis</name>
    <name type="common">Patagonian moray cod</name>
    <dbReference type="NCBI Taxonomy" id="630683"/>
    <lineage>
        <taxon>Eukaryota</taxon>
        <taxon>Metazoa</taxon>
        <taxon>Chordata</taxon>
        <taxon>Craniata</taxon>
        <taxon>Vertebrata</taxon>
        <taxon>Euteleostomi</taxon>
        <taxon>Actinopterygii</taxon>
        <taxon>Neopterygii</taxon>
        <taxon>Teleostei</taxon>
        <taxon>Neoteleostei</taxon>
        <taxon>Acanthomorphata</taxon>
        <taxon>Zeiogadaria</taxon>
        <taxon>Gadariae</taxon>
        <taxon>Gadiformes</taxon>
        <taxon>Muraenolepidoidei</taxon>
        <taxon>Muraenolepididae</taxon>
        <taxon>Muraenolepis</taxon>
    </lineage>
</organism>
<evidence type="ECO:0000256" key="1">
    <source>
        <dbReference type="SAM" id="MobiDB-lite"/>
    </source>
</evidence>
<sequence>MCHANTTGCSHAHGPMGNSLPSQERLLLYPDTPTKMETTSHVAFCYKPVPLPERGQRLHRDLKLNSKHPSSATASTSHTSQSRATNSAQLRGEGSERGHRVVGSSNTKQELATEDTMKSLYQKDFPPPLPQHPCRRRTPAHPQPDNIAINPSLRIEFSTIQRETYPGWPVTKHGNRSRTRSRANGRANATS</sequence>
<keyword evidence="3" id="KW-1185">Reference proteome</keyword>
<reference evidence="2" key="1">
    <citation type="submission" date="2022-07" db="EMBL/GenBank/DDBJ databases">
        <title>Chromosome-level genome of Muraenolepis orangiensis.</title>
        <authorList>
            <person name="Kim J."/>
        </authorList>
    </citation>
    <scope>NUCLEOTIDE SEQUENCE</scope>
    <source>
        <strain evidence="2">KU_S4_2022</strain>
        <tissue evidence="2">Muscle</tissue>
    </source>
</reference>
<name>A0A9Q0I6F9_9TELE</name>
<dbReference type="AlphaFoldDB" id="A0A9Q0I6F9"/>
<dbReference type="EMBL" id="JANIIK010000115">
    <property type="protein sequence ID" value="KAJ3588672.1"/>
    <property type="molecule type" value="Genomic_DNA"/>
</dbReference>
<gene>
    <name evidence="2" type="ORF">NHX12_009526</name>
</gene>
<feature type="compositionally biased region" description="Basic residues" evidence="1">
    <location>
        <begin position="173"/>
        <end position="183"/>
    </location>
</feature>
<evidence type="ECO:0000313" key="2">
    <source>
        <dbReference type="EMBL" id="KAJ3588672.1"/>
    </source>
</evidence>
<feature type="region of interest" description="Disordered" evidence="1">
    <location>
        <begin position="1"/>
        <end position="23"/>
    </location>
</feature>
<feature type="region of interest" description="Disordered" evidence="1">
    <location>
        <begin position="66"/>
        <end position="150"/>
    </location>
</feature>
<evidence type="ECO:0000313" key="3">
    <source>
        <dbReference type="Proteomes" id="UP001148018"/>
    </source>
</evidence>
<proteinExistence type="predicted"/>